<reference evidence="1" key="1">
    <citation type="submission" date="2014-11" db="EMBL/GenBank/DDBJ databases">
        <authorList>
            <person name="Amaro Gonzalez C."/>
        </authorList>
    </citation>
    <scope>NUCLEOTIDE SEQUENCE</scope>
</reference>
<dbReference type="AlphaFoldDB" id="A0A0E9UJX7"/>
<accession>A0A0E9UJX7</accession>
<name>A0A0E9UJX7_ANGAN</name>
<reference evidence="1" key="2">
    <citation type="journal article" date="2015" name="Fish Shellfish Immunol.">
        <title>Early steps in the European eel (Anguilla anguilla)-Vibrio vulnificus interaction in the gills: Role of the RtxA13 toxin.</title>
        <authorList>
            <person name="Callol A."/>
            <person name="Pajuelo D."/>
            <person name="Ebbesson L."/>
            <person name="Teles M."/>
            <person name="MacKenzie S."/>
            <person name="Amaro C."/>
        </authorList>
    </citation>
    <scope>NUCLEOTIDE SEQUENCE</scope>
</reference>
<proteinExistence type="predicted"/>
<protein>
    <submittedName>
        <fullName evidence="1">Uncharacterized protein</fullName>
    </submittedName>
</protein>
<dbReference type="EMBL" id="GBXM01042561">
    <property type="protein sequence ID" value="JAH66016.1"/>
    <property type="molecule type" value="Transcribed_RNA"/>
</dbReference>
<evidence type="ECO:0000313" key="1">
    <source>
        <dbReference type="EMBL" id="JAH66016.1"/>
    </source>
</evidence>
<sequence>MKLDFISYTICFLYKNKCHVKYQF</sequence>
<organism evidence="1">
    <name type="scientific">Anguilla anguilla</name>
    <name type="common">European freshwater eel</name>
    <name type="synonym">Muraena anguilla</name>
    <dbReference type="NCBI Taxonomy" id="7936"/>
    <lineage>
        <taxon>Eukaryota</taxon>
        <taxon>Metazoa</taxon>
        <taxon>Chordata</taxon>
        <taxon>Craniata</taxon>
        <taxon>Vertebrata</taxon>
        <taxon>Euteleostomi</taxon>
        <taxon>Actinopterygii</taxon>
        <taxon>Neopterygii</taxon>
        <taxon>Teleostei</taxon>
        <taxon>Anguilliformes</taxon>
        <taxon>Anguillidae</taxon>
        <taxon>Anguilla</taxon>
    </lineage>
</organism>